<feature type="transmembrane region" description="Helical" evidence="1">
    <location>
        <begin position="59"/>
        <end position="78"/>
    </location>
</feature>
<keyword evidence="2" id="KW-0732">Signal</keyword>
<feature type="chain" id="PRO_5030626809" evidence="2">
    <location>
        <begin position="19"/>
        <end position="80"/>
    </location>
</feature>
<evidence type="ECO:0000313" key="3">
    <source>
        <dbReference type="EMBL" id="NNG24363.1"/>
    </source>
</evidence>
<feature type="signal peptide" evidence="2">
    <location>
        <begin position="1"/>
        <end position="18"/>
    </location>
</feature>
<dbReference type="Proteomes" id="UP000533905">
    <property type="component" value="Unassembled WGS sequence"/>
</dbReference>
<dbReference type="RefSeq" id="WP_171085928.1">
    <property type="nucleotide sequence ID" value="NZ_JABAIV010000005.1"/>
</dbReference>
<proteinExistence type="predicted"/>
<dbReference type="AlphaFoldDB" id="A0A7Y2K1G9"/>
<sequence>MKPLLLILILLGAVPALAHPGHGAPPDHAWFEHAAVAAVVVATGAVLLWGGLRRRRGVLPLAIAVALAVGAGSAGVTLPL</sequence>
<organism evidence="3 4">
    <name type="scientific">Telluria aromaticivorans</name>
    <dbReference type="NCBI Taxonomy" id="2725995"/>
    <lineage>
        <taxon>Bacteria</taxon>
        <taxon>Pseudomonadati</taxon>
        <taxon>Pseudomonadota</taxon>
        <taxon>Betaproteobacteria</taxon>
        <taxon>Burkholderiales</taxon>
        <taxon>Oxalobacteraceae</taxon>
        <taxon>Telluria group</taxon>
        <taxon>Telluria</taxon>
    </lineage>
</organism>
<feature type="transmembrane region" description="Helical" evidence="1">
    <location>
        <begin position="34"/>
        <end position="52"/>
    </location>
</feature>
<gene>
    <name evidence="3" type="ORF">HGB41_15340</name>
</gene>
<accession>A0A7Y2K1G9</accession>
<evidence type="ECO:0000256" key="1">
    <source>
        <dbReference type="SAM" id="Phobius"/>
    </source>
</evidence>
<keyword evidence="1" id="KW-0812">Transmembrane</keyword>
<comment type="caution">
    <text evidence="3">The sequence shown here is derived from an EMBL/GenBank/DDBJ whole genome shotgun (WGS) entry which is preliminary data.</text>
</comment>
<protein>
    <submittedName>
        <fullName evidence="3">Uncharacterized protein</fullName>
    </submittedName>
</protein>
<dbReference type="EMBL" id="JABAIV010000005">
    <property type="protein sequence ID" value="NNG24363.1"/>
    <property type="molecule type" value="Genomic_DNA"/>
</dbReference>
<keyword evidence="1" id="KW-0472">Membrane</keyword>
<keyword evidence="4" id="KW-1185">Reference proteome</keyword>
<reference evidence="3 4" key="1">
    <citation type="submission" date="2020-04" db="EMBL/GenBank/DDBJ databases">
        <title>Massilia sp. nov., a cold adapted bacteria isolated from Arctic soil.</title>
        <authorList>
            <person name="Son J."/>
            <person name="Ka J.-O."/>
        </authorList>
    </citation>
    <scope>NUCLEOTIDE SEQUENCE [LARGE SCALE GENOMIC DNA]</scope>
    <source>
        <strain evidence="3 4">ML15P13</strain>
    </source>
</reference>
<keyword evidence="1" id="KW-1133">Transmembrane helix</keyword>
<name>A0A7Y2K1G9_9BURK</name>
<evidence type="ECO:0000313" key="4">
    <source>
        <dbReference type="Proteomes" id="UP000533905"/>
    </source>
</evidence>
<evidence type="ECO:0000256" key="2">
    <source>
        <dbReference type="SAM" id="SignalP"/>
    </source>
</evidence>